<sequence>MILTTPNREYNVRFEGLPAGTLRHADHRFAWPRARFAGCCAKVCEAHGCAVRLDPLGATDAEVGAPS</sequence>
<name>A0ABU5F3Z9_9BACT</name>
<keyword evidence="7" id="KW-0479">Metal-binding</keyword>
<evidence type="ECO:0000313" key="13">
    <source>
        <dbReference type="EMBL" id="MDY3561450.1"/>
    </source>
</evidence>
<evidence type="ECO:0000256" key="11">
    <source>
        <dbReference type="ARBA" id="ARBA00035025"/>
    </source>
</evidence>
<evidence type="ECO:0000256" key="4">
    <source>
        <dbReference type="ARBA" id="ARBA00022603"/>
    </source>
</evidence>
<dbReference type="PANTHER" id="PTHR21404:SF3">
    <property type="entry name" value="SMALL RNA 2'-O-METHYLTRANSFERASE"/>
    <property type="match status" value="1"/>
</dbReference>
<keyword evidence="9" id="KW-0694">RNA-binding</keyword>
<gene>
    <name evidence="13" type="ORF">R5W23_002728</name>
</gene>
<protein>
    <recommendedName>
        <fullName evidence="3">Small RNA 2'-O-methyltransferase</fullName>
        <ecNumber evidence="11">2.1.1.386</ecNumber>
    </recommendedName>
</protein>
<evidence type="ECO:0000256" key="9">
    <source>
        <dbReference type="ARBA" id="ARBA00022884"/>
    </source>
</evidence>
<evidence type="ECO:0000313" key="14">
    <source>
        <dbReference type="Proteomes" id="UP001272242"/>
    </source>
</evidence>
<keyword evidence="5" id="KW-0808">Transferase</keyword>
<comment type="catalytic activity">
    <reaction evidence="12">
        <text>small RNA 3'-end nucleotide + S-adenosyl-L-methionine = small RNA 3'-end 2'-O-methylnucleotide + S-adenosyl-L-homocysteine + H(+)</text>
        <dbReference type="Rhea" id="RHEA:37887"/>
        <dbReference type="Rhea" id="RHEA-COMP:10415"/>
        <dbReference type="Rhea" id="RHEA-COMP:10416"/>
        <dbReference type="ChEBI" id="CHEBI:15378"/>
        <dbReference type="ChEBI" id="CHEBI:57856"/>
        <dbReference type="ChEBI" id="CHEBI:59789"/>
        <dbReference type="ChEBI" id="CHEBI:74896"/>
        <dbReference type="ChEBI" id="CHEBI:74898"/>
        <dbReference type="EC" id="2.1.1.386"/>
    </reaction>
</comment>
<keyword evidence="14" id="KW-1185">Reference proteome</keyword>
<evidence type="ECO:0000256" key="5">
    <source>
        <dbReference type="ARBA" id="ARBA00022679"/>
    </source>
</evidence>
<accession>A0ABU5F3Z9</accession>
<dbReference type="EMBL" id="JAXBLV010000194">
    <property type="protein sequence ID" value="MDY3561450.1"/>
    <property type="molecule type" value="Genomic_DNA"/>
</dbReference>
<evidence type="ECO:0000256" key="3">
    <source>
        <dbReference type="ARBA" id="ARBA00021330"/>
    </source>
</evidence>
<comment type="similarity">
    <text evidence="2">Belongs to the methyltransferase superfamily. HEN1 family.</text>
</comment>
<comment type="caution">
    <text evidence="13">The sequence shown here is derived from an EMBL/GenBank/DDBJ whole genome shotgun (WGS) entry which is preliminary data.</text>
</comment>
<proteinExistence type="inferred from homology"/>
<evidence type="ECO:0000256" key="8">
    <source>
        <dbReference type="ARBA" id="ARBA00022842"/>
    </source>
</evidence>
<dbReference type="Proteomes" id="UP001272242">
    <property type="component" value="Unassembled WGS sequence"/>
</dbReference>
<evidence type="ECO:0000256" key="2">
    <source>
        <dbReference type="ARBA" id="ARBA00009026"/>
    </source>
</evidence>
<keyword evidence="6" id="KW-0949">S-adenosyl-L-methionine</keyword>
<dbReference type="Gene3D" id="3.40.50.150">
    <property type="entry name" value="Vaccinia Virus protein VP39"/>
    <property type="match status" value="1"/>
</dbReference>
<comment type="cofactor">
    <cofactor evidence="1">
        <name>Mg(2+)</name>
        <dbReference type="ChEBI" id="CHEBI:18420"/>
    </cofactor>
</comment>
<dbReference type="PANTHER" id="PTHR21404">
    <property type="entry name" value="HEN1"/>
    <property type="match status" value="1"/>
</dbReference>
<dbReference type="RefSeq" id="WP_320687860.1">
    <property type="nucleotide sequence ID" value="NZ_JAXBLV010000194.1"/>
</dbReference>
<dbReference type="InterPro" id="IPR029063">
    <property type="entry name" value="SAM-dependent_MTases_sf"/>
</dbReference>
<evidence type="ECO:0000256" key="12">
    <source>
        <dbReference type="ARBA" id="ARBA00048418"/>
    </source>
</evidence>
<evidence type="ECO:0000256" key="10">
    <source>
        <dbReference type="ARBA" id="ARBA00023158"/>
    </source>
</evidence>
<dbReference type="EC" id="2.1.1.386" evidence="11"/>
<evidence type="ECO:0000256" key="7">
    <source>
        <dbReference type="ARBA" id="ARBA00022723"/>
    </source>
</evidence>
<reference evidence="14" key="1">
    <citation type="journal article" date="2023" name="Mar. Drugs">
        <title>Gemmata algarum, a Novel Planctomycete Isolated from an Algal Mat, Displays Antimicrobial Activity.</title>
        <authorList>
            <person name="Kumar G."/>
            <person name="Kallscheuer N."/>
            <person name="Kashif M."/>
            <person name="Ahamad S."/>
            <person name="Jagadeeshwari U."/>
            <person name="Pannikurungottu S."/>
            <person name="Haufschild T."/>
            <person name="Kabuu M."/>
            <person name="Sasikala C."/>
            <person name="Jogler C."/>
            <person name="Ramana C."/>
        </authorList>
    </citation>
    <scope>NUCLEOTIDE SEQUENCE [LARGE SCALE GENOMIC DNA]</scope>
    <source>
        <strain evidence="14">JC673</strain>
    </source>
</reference>
<keyword evidence="4" id="KW-0489">Methyltransferase</keyword>
<evidence type="ECO:0000256" key="1">
    <source>
        <dbReference type="ARBA" id="ARBA00001946"/>
    </source>
</evidence>
<keyword evidence="10" id="KW-0943">RNA-mediated gene silencing</keyword>
<evidence type="ECO:0000256" key="6">
    <source>
        <dbReference type="ARBA" id="ARBA00022691"/>
    </source>
</evidence>
<keyword evidence="8" id="KW-0460">Magnesium</keyword>
<dbReference type="InterPro" id="IPR026610">
    <property type="entry name" value="Hen1"/>
</dbReference>
<organism evidence="13 14">
    <name type="scientific">Gemmata algarum</name>
    <dbReference type="NCBI Taxonomy" id="2975278"/>
    <lineage>
        <taxon>Bacteria</taxon>
        <taxon>Pseudomonadati</taxon>
        <taxon>Planctomycetota</taxon>
        <taxon>Planctomycetia</taxon>
        <taxon>Gemmatales</taxon>
        <taxon>Gemmataceae</taxon>
        <taxon>Gemmata</taxon>
    </lineage>
</organism>